<gene>
    <name evidence="1" type="ORF">Bpfe_031114</name>
</gene>
<evidence type="ECO:0000313" key="1">
    <source>
        <dbReference type="EMBL" id="KAK0039437.1"/>
    </source>
</evidence>
<proteinExistence type="predicted"/>
<evidence type="ECO:0000313" key="2">
    <source>
        <dbReference type="Proteomes" id="UP001233172"/>
    </source>
</evidence>
<dbReference type="EMBL" id="JASAOG010000447">
    <property type="protein sequence ID" value="KAK0039437.1"/>
    <property type="molecule type" value="Genomic_DNA"/>
</dbReference>
<accession>A0AAD8ET66</accession>
<protein>
    <submittedName>
        <fullName evidence="1">Uncharacterized protein</fullName>
    </submittedName>
</protein>
<reference evidence="1" key="2">
    <citation type="submission" date="2023-04" db="EMBL/GenBank/DDBJ databases">
        <authorList>
            <person name="Bu L."/>
            <person name="Lu L."/>
            <person name="Laidemitt M.R."/>
            <person name="Zhang S.M."/>
            <person name="Mutuku M."/>
            <person name="Mkoji G."/>
            <person name="Steinauer M."/>
            <person name="Loker E.S."/>
        </authorList>
    </citation>
    <scope>NUCLEOTIDE SEQUENCE</scope>
    <source>
        <strain evidence="1">KasaAsao</strain>
        <tissue evidence="1">Whole Snail</tissue>
    </source>
</reference>
<reference evidence="1" key="1">
    <citation type="journal article" date="2023" name="PLoS Negl. Trop. Dis.">
        <title>A genome sequence for Biomphalaria pfeifferi, the major vector snail for the human-infecting parasite Schistosoma mansoni.</title>
        <authorList>
            <person name="Bu L."/>
            <person name="Lu L."/>
            <person name="Laidemitt M.R."/>
            <person name="Zhang S.M."/>
            <person name="Mutuku M."/>
            <person name="Mkoji G."/>
            <person name="Steinauer M."/>
            <person name="Loker E.S."/>
        </authorList>
    </citation>
    <scope>NUCLEOTIDE SEQUENCE</scope>
    <source>
        <strain evidence="1">KasaAsao</strain>
    </source>
</reference>
<name>A0AAD8ET66_BIOPF</name>
<dbReference type="AlphaFoldDB" id="A0AAD8ET66"/>
<keyword evidence="2" id="KW-1185">Reference proteome</keyword>
<organism evidence="1 2">
    <name type="scientific">Biomphalaria pfeifferi</name>
    <name type="common">Bloodfluke planorb</name>
    <name type="synonym">Freshwater snail</name>
    <dbReference type="NCBI Taxonomy" id="112525"/>
    <lineage>
        <taxon>Eukaryota</taxon>
        <taxon>Metazoa</taxon>
        <taxon>Spiralia</taxon>
        <taxon>Lophotrochozoa</taxon>
        <taxon>Mollusca</taxon>
        <taxon>Gastropoda</taxon>
        <taxon>Heterobranchia</taxon>
        <taxon>Euthyneura</taxon>
        <taxon>Panpulmonata</taxon>
        <taxon>Hygrophila</taxon>
        <taxon>Lymnaeoidea</taxon>
        <taxon>Planorbidae</taxon>
        <taxon>Biomphalaria</taxon>
    </lineage>
</organism>
<dbReference type="Proteomes" id="UP001233172">
    <property type="component" value="Unassembled WGS sequence"/>
</dbReference>
<sequence length="159" mass="18325">MTQDFKDFDFMKLFQAAKDSQPEVNKRNKTIRNSAKHLLLHTRSPDATIHHAVIAEMSHPVRDRLPYYVAYVSIPVEWYGQIDDEVVRHMNISFKGPPGPTQKMPPTLSNVRDIVDTRLYVGFDWLHASIQPHPNTVIEIMQRTIIGLREMYESDGVPA</sequence>
<comment type="caution">
    <text evidence="1">The sequence shown here is derived from an EMBL/GenBank/DDBJ whole genome shotgun (WGS) entry which is preliminary data.</text>
</comment>